<name>A0A2V2YME5_9BACL</name>
<evidence type="ECO:0000313" key="2">
    <source>
        <dbReference type="Proteomes" id="UP000246635"/>
    </source>
</evidence>
<accession>A0A2V2YME5</accession>
<dbReference type="EMBL" id="QGTQ01000026">
    <property type="protein sequence ID" value="PWV95560.1"/>
    <property type="molecule type" value="Genomic_DNA"/>
</dbReference>
<gene>
    <name evidence="1" type="ORF">DFQ01_12631</name>
</gene>
<proteinExistence type="predicted"/>
<dbReference type="AlphaFoldDB" id="A0A2V2YME5"/>
<organism evidence="1 2">
    <name type="scientific">Paenibacillus cellulosilyticus</name>
    <dbReference type="NCBI Taxonomy" id="375489"/>
    <lineage>
        <taxon>Bacteria</taxon>
        <taxon>Bacillati</taxon>
        <taxon>Bacillota</taxon>
        <taxon>Bacilli</taxon>
        <taxon>Bacillales</taxon>
        <taxon>Paenibacillaceae</taxon>
        <taxon>Paenibacillus</taxon>
    </lineage>
</organism>
<comment type="caution">
    <text evidence="1">The sequence shown here is derived from an EMBL/GenBank/DDBJ whole genome shotgun (WGS) entry which is preliminary data.</text>
</comment>
<protein>
    <submittedName>
        <fullName evidence="1">Uncharacterized protein</fullName>
    </submittedName>
</protein>
<keyword evidence="2" id="KW-1185">Reference proteome</keyword>
<reference evidence="1 2" key="1">
    <citation type="submission" date="2018-05" db="EMBL/GenBank/DDBJ databases">
        <title>Genomic Encyclopedia of Type Strains, Phase III (KMG-III): the genomes of soil and plant-associated and newly described type strains.</title>
        <authorList>
            <person name="Whitman W."/>
        </authorList>
    </citation>
    <scope>NUCLEOTIDE SEQUENCE [LARGE SCALE GENOMIC DNA]</scope>
    <source>
        <strain evidence="1 2">CECT 5696</strain>
    </source>
</reference>
<sequence length="48" mass="5680">MSEDWLETQDFGTIVRYWLNGISECLRSKRFAYGQQHRRESELLLGGC</sequence>
<evidence type="ECO:0000313" key="1">
    <source>
        <dbReference type="EMBL" id="PWV95560.1"/>
    </source>
</evidence>
<dbReference type="Proteomes" id="UP000246635">
    <property type="component" value="Unassembled WGS sequence"/>
</dbReference>